<keyword evidence="2" id="KW-1185">Reference proteome</keyword>
<reference evidence="2" key="1">
    <citation type="journal article" date="2019" name="Int. J. Syst. Evol. Microbiol.">
        <title>The Global Catalogue of Microorganisms (GCM) 10K type strain sequencing project: providing services to taxonomists for standard genome sequencing and annotation.</title>
        <authorList>
            <consortium name="The Broad Institute Genomics Platform"/>
            <consortium name="The Broad Institute Genome Sequencing Center for Infectious Disease"/>
            <person name="Wu L."/>
            <person name="Ma J."/>
        </authorList>
    </citation>
    <scope>NUCLEOTIDE SEQUENCE [LARGE SCALE GENOMIC DNA]</scope>
    <source>
        <strain evidence="2">CCUG 62793</strain>
    </source>
</reference>
<dbReference type="Proteomes" id="UP001597287">
    <property type="component" value="Unassembled WGS sequence"/>
</dbReference>
<dbReference type="RefSeq" id="WP_232245898.1">
    <property type="nucleotide sequence ID" value="NZ_JBHSIH010000001.1"/>
</dbReference>
<accession>A0ABW5ERL5</accession>
<evidence type="ECO:0000313" key="2">
    <source>
        <dbReference type="Proteomes" id="UP001597287"/>
    </source>
</evidence>
<dbReference type="EMBL" id="JBHUIG010000019">
    <property type="protein sequence ID" value="MFD2320695.1"/>
    <property type="molecule type" value="Genomic_DNA"/>
</dbReference>
<proteinExistence type="predicted"/>
<protein>
    <submittedName>
        <fullName evidence="1">Uncharacterized protein</fullName>
    </submittedName>
</protein>
<organism evidence="1 2">
    <name type="scientific">Delftia deserti</name>
    <dbReference type="NCBI Taxonomy" id="1651218"/>
    <lineage>
        <taxon>Bacteria</taxon>
        <taxon>Pseudomonadati</taxon>
        <taxon>Pseudomonadota</taxon>
        <taxon>Betaproteobacteria</taxon>
        <taxon>Burkholderiales</taxon>
        <taxon>Comamonadaceae</taxon>
        <taxon>Delftia</taxon>
    </lineage>
</organism>
<evidence type="ECO:0000313" key="1">
    <source>
        <dbReference type="EMBL" id="MFD2320695.1"/>
    </source>
</evidence>
<sequence length="105" mass="11359">MPPSPQAPAGWPGAAMARQGYCISSPLRTREHLSASEWDYWYAGLPATEDLQGTDGQILIPRGSVRDGGSGEQRMVPGLVLLEGPGTRRIPVRKAFELLHAAQHL</sequence>
<comment type="caution">
    <text evidence="1">The sequence shown here is derived from an EMBL/GenBank/DDBJ whole genome shotgun (WGS) entry which is preliminary data.</text>
</comment>
<gene>
    <name evidence="1" type="ORF">ACFSPV_18500</name>
</gene>
<name>A0ABW5ERL5_9BURK</name>